<reference evidence="2 3" key="1">
    <citation type="submission" date="2021-11" db="EMBL/GenBank/DDBJ databases">
        <title>Genomic of Niabella pedocola.</title>
        <authorList>
            <person name="Wu T."/>
        </authorList>
    </citation>
    <scope>NUCLEOTIDE SEQUENCE [LARGE SCALE GENOMIC DNA]</scope>
    <source>
        <strain evidence="2 3">JCM 31011</strain>
    </source>
</reference>
<dbReference type="CDD" id="cd03024">
    <property type="entry name" value="DsbA_FrnE"/>
    <property type="match status" value="1"/>
</dbReference>
<feature type="domain" description="DSBA-like thioredoxin" evidence="1">
    <location>
        <begin position="7"/>
        <end position="209"/>
    </location>
</feature>
<evidence type="ECO:0000313" key="2">
    <source>
        <dbReference type="EMBL" id="MCD2423156.1"/>
    </source>
</evidence>
<dbReference type="SUPFAM" id="SSF52833">
    <property type="entry name" value="Thioredoxin-like"/>
    <property type="match status" value="1"/>
</dbReference>
<dbReference type="PANTHER" id="PTHR13887">
    <property type="entry name" value="GLUTATHIONE S-TRANSFERASE KAPPA"/>
    <property type="match status" value="1"/>
</dbReference>
<dbReference type="PANTHER" id="PTHR13887:SF41">
    <property type="entry name" value="THIOREDOXIN SUPERFAMILY PROTEIN"/>
    <property type="match status" value="1"/>
</dbReference>
<proteinExistence type="predicted"/>
<dbReference type="EMBL" id="JAJNEC010000005">
    <property type="protein sequence ID" value="MCD2423156.1"/>
    <property type="molecule type" value="Genomic_DNA"/>
</dbReference>
<gene>
    <name evidence="2" type="ORF">LQ567_10305</name>
</gene>
<name>A0ABS8PTC1_9BACT</name>
<dbReference type="Gene3D" id="3.40.30.10">
    <property type="entry name" value="Glutaredoxin"/>
    <property type="match status" value="1"/>
</dbReference>
<keyword evidence="3" id="KW-1185">Reference proteome</keyword>
<comment type="caution">
    <text evidence="2">The sequence shown here is derived from an EMBL/GenBank/DDBJ whole genome shotgun (WGS) entry which is preliminary data.</text>
</comment>
<dbReference type="InterPro" id="IPR036249">
    <property type="entry name" value="Thioredoxin-like_sf"/>
</dbReference>
<dbReference type="Proteomes" id="UP001199816">
    <property type="component" value="Unassembled WGS sequence"/>
</dbReference>
<dbReference type="Pfam" id="PF01323">
    <property type="entry name" value="DSBA"/>
    <property type="match status" value="1"/>
</dbReference>
<sequence>MNTNKMQVEIWSDVMCPFCYIGKRHFEAALEKFADNQQVEITWKSFQLDPTLPEKEELDHEQYLVERKGLPKEQVASMLDHVTQSAKLAGLDYHFEKVITVNSFNAHRVIQMAKTKGLGDAAEERFFKAYFTEGLDIADGATLTRLGKEIGLTEAEVHDALTNEAYTGKVNRDIYEAQQIGVRGVPFFVFNRKYAVSGAQPTEAFTQTLDKAFAEWRTEHPAPLLEITEGPSCTPDGNCS</sequence>
<dbReference type="InterPro" id="IPR001853">
    <property type="entry name" value="DSBA-like_thioredoxin_dom"/>
</dbReference>
<dbReference type="RefSeq" id="WP_231004423.1">
    <property type="nucleotide sequence ID" value="NZ_JAJNEC010000005.1"/>
</dbReference>
<accession>A0ABS8PTC1</accession>
<protein>
    <submittedName>
        <fullName evidence="2">DsbA family oxidoreductase</fullName>
    </submittedName>
</protein>
<organism evidence="2 3">
    <name type="scientific">Niabella pedocola</name>
    <dbReference type="NCBI Taxonomy" id="1752077"/>
    <lineage>
        <taxon>Bacteria</taxon>
        <taxon>Pseudomonadati</taxon>
        <taxon>Bacteroidota</taxon>
        <taxon>Chitinophagia</taxon>
        <taxon>Chitinophagales</taxon>
        <taxon>Chitinophagaceae</taxon>
        <taxon>Niabella</taxon>
    </lineage>
</organism>
<evidence type="ECO:0000259" key="1">
    <source>
        <dbReference type="Pfam" id="PF01323"/>
    </source>
</evidence>
<evidence type="ECO:0000313" key="3">
    <source>
        <dbReference type="Proteomes" id="UP001199816"/>
    </source>
</evidence>